<feature type="binding site" description="axial binding residue" evidence="8">
    <location>
        <position position="373"/>
    </location>
    <ligand>
        <name>heme</name>
        <dbReference type="ChEBI" id="CHEBI:30413"/>
    </ligand>
    <ligandPart>
        <name>Fe</name>
        <dbReference type="ChEBI" id="CHEBI:18248"/>
    </ligandPart>
</feature>
<evidence type="ECO:0000256" key="4">
    <source>
        <dbReference type="ARBA" id="ARBA00022723"/>
    </source>
</evidence>
<evidence type="ECO:0008006" key="12">
    <source>
        <dbReference type="Google" id="ProtNLM"/>
    </source>
</evidence>
<keyword evidence="4 8" id="KW-0479">Metal-binding</keyword>
<dbReference type="Pfam" id="PF00067">
    <property type="entry name" value="p450"/>
    <property type="match status" value="1"/>
</dbReference>
<comment type="similarity">
    <text evidence="2 9">Belongs to the cytochrome P450 family.</text>
</comment>
<keyword evidence="11" id="KW-1185">Reference proteome</keyword>
<dbReference type="CDD" id="cd11061">
    <property type="entry name" value="CYP67-like"/>
    <property type="match status" value="1"/>
</dbReference>
<dbReference type="GO" id="GO:0005506">
    <property type="term" value="F:iron ion binding"/>
    <property type="evidence" value="ECO:0007669"/>
    <property type="project" value="InterPro"/>
</dbReference>
<dbReference type="SUPFAM" id="SSF48264">
    <property type="entry name" value="Cytochrome P450"/>
    <property type="match status" value="1"/>
</dbReference>
<evidence type="ECO:0000256" key="7">
    <source>
        <dbReference type="ARBA" id="ARBA00023033"/>
    </source>
</evidence>
<dbReference type="InterPro" id="IPR036396">
    <property type="entry name" value="Cyt_P450_sf"/>
</dbReference>
<dbReference type="PRINTS" id="PR00385">
    <property type="entry name" value="P450"/>
</dbReference>
<gene>
    <name evidence="10" type="ORF">TCE0_044r16085</name>
</gene>
<dbReference type="GO" id="GO:0016705">
    <property type="term" value="F:oxidoreductase activity, acting on paired donors, with incorporation or reduction of molecular oxygen"/>
    <property type="evidence" value="ECO:0007669"/>
    <property type="project" value="InterPro"/>
</dbReference>
<dbReference type="AlphaFoldDB" id="A0A478EAC7"/>
<keyword evidence="7 9" id="KW-0503">Monooxygenase</keyword>
<keyword evidence="5 9" id="KW-0560">Oxidoreductase</keyword>
<evidence type="ECO:0000256" key="8">
    <source>
        <dbReference type="PIRSR" id="PIRSR602401-1"/>
    </source>
</evidence>
<dbReference type="PANTHER" id="PTHR24305:SF237">
    <property type="entry name" value="CYTOCHROME P450 MONOOXYGENASE ATNE-RELATED"/>
    <property type="match status" value="1"/>
</dbReference>
<dbReference type="GO" id="GO:0004497">
    <property type="term" value="F:monooxygenase activity"/>
    <property type="evidence" value="ECO:0007669"/>
    <property type="project" value="UniProtKB-KW"/>
</dbReference>
<dbReference type="InterPro" id="IPR050121">
    <property type="entry name" value="Cytochrome_P450_monoxygenase"/>
</dbReference>
<sequence length="447" mass="50479">MPNSIAFNTADGLNDIYRRPGGLLKHKGYEAMVHRAPNSFTMRGGKDHLRRRRILGEGLSDKSLRVYEPRILEHINKFCDIIAGTVDQDGWSSPKDMASYCNYLSFDVMSDIVFGAKYNLLEIDRFRYVCKVIEKSNERMNVLVHAGRWATLKLLDRFLFRRAIFARNRFIRFVTRLVGDRISKSKSVHQLESMDVFSHLQEAKDPSTGHSLSANEITAESTTLIVAGSDSTSTSITSVLFYLSHYPEVCDRVTAEIRNNFTHANEICIGATLFSCRYFSACINEAFRMSPAAGSCLFRELPNHGAVIDGETLPGGSNVGVGIYSIHHNPTYFPDPFTYRPERWIVGLDDATQGSLEKGLSVLNPFSVGSRSCVGKSLAMMELQLTLASVLHRYDIKLAEGDLGRIGEGHADWEYGRHREHEYQLYEYITSSKMGPYLQFRARKDQP</sequence>
<name>A0A478EAC7_TALPI</name>
<comment type="cofactor">
    <cofactor evidence="1 8">
        <name>heme</name>
        <dbReference type="ChEBI" id="CHEBI:30413"/>
    </cofactor>
</comment>
<evidence type="ECO:0000256" key="1">
    <source>
        <dbReference type="ARBA" id="ARBA00001971"/>
    </source>
</evidence>
<dbReference type="InterPro" id="IPR017972">
    <property type="entry name" value="Cyt_P450_CS"/>
</dbReference>
<dbReference type="PROSITE" id="PS00086">
    <property type="entry name" value="CYTOCHROME_P450"/>
    <property type="match status" value="1"/>
</dbReference>
<keyword evidence="6 8" id="KW-0408">Iron</keyword>
<proteinExistence type="inferred from homology"/>
<evidence type="ECO:0000256" key="2">
    <source>
        <dbReference type="ARBA" id="ARBA00010617"/>
    </source>
</evidence>
<evidence type="ECO:0000256" key="6">
    <source>
        <dbReference type="ARBA" id="ARBA00023004"/>
    </source>
</evidence>
<dbReference type="GO" id="GO:0020037">
    <property type="term" value="F:heme binding"/>
    <property type="evidence" value="ECO:0007669"/>
    <property type="project" value="InterPro"/>
</dbReference>
<evidence type="ECO:0000256" key="3">
    <source>
        <dbReference type="ARBA" id="ARBA00022617"/>
    </source>
</evidence>
<dbReference type="InterPro" id="IPR002401">
    <property type="entry name" value="Cyt_P450_E_grp-I"/>
</dbReference>
<dbReference type="Proteomes" id="UP000053095">
    <property type="component" value="Unassembled WGS sequence"/>
</dbReference>
<evidence type="ECO:0000256" key="9">
    <source>
        <dbReference type="RuleBase" id="RU000461"/>
    </source>
</evidence>
<evidence type="ECO:0000313" key="10">
    <source>
        <dbReference type="EMBL" id="GAM42272.1"/>
    </source>
</evidence>
<organism evidence="10 11">
    <name type="scientific">Talaromyces pinophilus</name>
    <name type="common">Penicillium pinophilum</name>
    <dbReference type="NCBI Taxonomy" id="128442"/>
    <lineage>
        <taxon>Eukaryota</taxon>
        <taxon>Fungi</taxon>
        <taxon>Dikarya</taxon>
        <taxon>Ascomycota</taxon>
        <taxon>Pezizomycotina</taxon>
        <taxon>Eurotiomycetes</taxon>
        <taxon>Eurotiomycetidae</taxon>
        <taxon>Eurotiales</taxon>
        <taxon>Trichocomaceae</taxon>
        <taxon>Talaromyces</taxon>
        <taxon>Talaromyces sect. Talaromyces</taxon>
    </lineage>
</organism>
<dbReference type="Gene3D" id="1.10.630.10">
    <property type="entry name" value="Cytochrome P450"/>
    <property type="match status" value="1"/>
</dbReference>
<evidence type="ECO:0000256" key="5">
    <source>
        <dbReference type="ARBA" id="ARBA00023002"/>
    </source>
</evidence>
<dbReference type="PANTHER" id="PTHR24305">
    <property type="entry name" value="CYTOCHROME P450"/>
    <property type="match status" value="1"/>
</dbReference>
<protein>
    <recommendedName>
        <fullName evidence="12">Cytochrome P450</fullName>
    </recommendedName>
</protein>
<evidence type="ECO:0000313" key="11">
    <source>
        <dbReference type="Proteomes" id="UP000053095"/>
    </source>
</evidence>
<dbReference type="InterPro" id="IPR001128">
    <property type="entry name" value="Cyt_P450"/>
</dbReference>
<dbReference type="PRINTS" id="PR00463">
    <property type="entry name" value="EP450I"/>
</dbReference>
<dbReference type="EMBL" id="DF933840">
    <property type="protein sequence ID" value="GAM42272.1"/>
    <property type="molecule type" value="Genomic_DNA"/>
</dbReference>
<accession>A0A478EAC7</accession>
<reference evidence="11" key="1">
    <citation type="journal article" date="2015" name="Genome Announc.">
        <title>Draft genome sequence of Talaromyces cellulolyticus strain Y-94, a source of lignocellulosic biomass-degrading enzymes.</title>
        <authorList>
            <person name="Fujii T."/>
            <person name="Koike H."/>
            <person name="Sawayama S."/>
            <person name="Yano S."/>
            <person name="Inoue H."/>
        </authorList>
    </citation>
    <scope>NUCLEOTIDE SEQUENCE [LARGE SCALE GENOMIC DNA]</scope>
    <source>
        <strain evidence="11">Y-94</strain>
    </source>
</reference>
<keyword evidence="3 8" id="KW-0349">Heme</keyword>